<keyword evidence="4" id="KW-1185">Reference proteome</keyword>
<organism evidence="3 4">
    <name type="scientific">Flemingia macrophylla</name>
    <dbReference type="NCBI Taxonomy" id="520843"/>
    <lineage>
        <taxon>Eukaryota</taxon>
        <taxon>Viridiplantae</taxon>
        <taxon>Streptophyta</taxon>
        <taxon>Embryophyta</taxon>
        <taxon>Tracheophyta</taxon>
        <taxon>Spermatophyta</taxon>
        <taxon>Magnoliopsida</taxon>
        <taxon>eudicotyledons</taxon>
        <taxon>Gunneridae</taxon>
        <taxon>Pentapetalae</taxon>
        <taxon>rosids</taxon>
        <taxon>fabids</taxon>
        <taxon>Fabales</taxon>
        <taxon>Fabaceae</taxon>
        <taxon>Papilionoideae</taxon>
        <taxon>50 kb inversion clade</taxon>
        <taxon>NPAAA clade</taxon>
        <taxon>indigoferoid/millettioid clade</taxon>
        <taxon>Phaseoleae</taxon>
        <taxon>Flemingia</taxon>
    </lineage>
</organism>
<dbReference type="EMBL" id="JBGMDY010000004">
    <property type="protein sequence ID" value="KAL2337268.1"/>
    <property type="molecule type" value="Genomic_DNA"/>
</dbReference>
<proteinExistence type="inferred from homology"/>
<sequence>MESPQPGSRGAEPLIYLLDHQFLFAYHPSLGPYDDHLLLELDEKLVQDVLRGMYALTDNQLLSKTYAMKFVGPSNSVLLVRPANHSEFYEIPQKSDSNNEEEKVVASVIKVVTGSMELIEAAPRLDKLKSLLLGKPYNFEESDIESLEENQESRIGLYTWNDLIENIQASDEELTSGLQALSALEINGYWRLVDSLDALNDDEVVSTLESDGFLWCLPRHCLHVYGKKVNECFHSGVWKLDEKRVCVHFARKILKGGKRKLESFMDERRQKIPEGMQPTFDLVEGEVLTERIGVETWVHAFNVASLPSTPAERRSILCSKRPKWEWKDLQPYIRIGGNKSHIYMGGDLVMLFGLQEVEVEDINRTQDKWWNDTFVFIKKWDDKCVAKHKLVLVRIHGSASSFLDCGGFS</sequence>
<protein>
    <recommendedName>
        <fullName evidence="5">Sister chromatid cohesion protein DCC1</fullName>
    </recommendedName>
</protein>
<dbReference type="InterPro" id="IPR019128">
    <property type="entry name" value="Dcc1"/>
</dbReference>
<dbReference type="PANTHER" id="PTHR13395:SF6">
    <property type="entry name" value="SISTER CHROMATID COHESION PROTEIN DCC1"/>
    <property type="match status" value="1"/>
</dbReference>
<evidence type="ECO:0008006" key="5">
    <source>
        <dbReference type="Google" id="ProtNLM"/>
    </source>
</evidence>
<dbReference type="GO" id="GO:0006260">
    <property type="term" value="P:DNA replication"/>
    <property type="evidence" value="ECO:0007669"/>
    <property type="project" value="UniProtKB-KW"/>
</dbReference>
<dbReference type="Pfam" id="PF09724">
    <property type="entry name" value="Dcc1"/>
    <property type="match status" value="2"/>
</dbReference>
<gene>
    <name evidence="3" type="ORF">Fmac_011714</name>
</gene>
<comment type="caution">
    <text evidence="3">The sequence shown here is derived from an EMBL/GenBank/DDBJ whole genome shotgun (WGS) entry which is preliminary data.</text>
</comment>
<reference evidence="3 4" key="1">
    <citation type="submission" date="2024-08" db="EMBL/GenBank/DDBJ databases">
        <title>Insights into the chromosomal genome structure of Flemingia macrophylla.</title>
        <authorList>
            <person name="Ding Y."/>
            <person name="Zhao Y."/>
            <person name="Bi W."/>
            <person name="Wu M."/>
            <person name="Zhao G."/>
            <person name="Gong Y."/>
            <person name="Li W."/>
            <person name="Zhang P."/>
        </authorList>
    </citation>
    <scope>NUCLEOTIDE SEQUENCE [LARGE SCALE GENOMIC DNA]</scope>
    <source>
        <strain evidence="3">DYQJB</strain>
        <tissue evidence="3">Leaf</tissue>
    </source>
</reference>
<keyword evidence="2" id="KW-0235">DNA replication</keyword>
<evidence type="ECO:0000256" key="2">
    <source>
        <dbReference type="ARBA" id="ARBA00022705"/>
    </source>
</evidence>
<evidence type="ECO:0000256" key="1">
    <source>
        <dbReference type="ARBA" id="ARBA00007017"/>
    </source>
</evidence>
<comment type="similarity">
    <text evidence="1">Belongs to the DCC1 family.</text>
</comment>
<dbReference type="PANTHER" id="PTHR13395">
    <property type="entry name" value="SISTER CHROMATID COHESION PROTEIN DCC1-RELATED"/>
    <property type="match status" value="1"/>
</dbReference>
<evidence type="ECO:0000313" key="4">
    <source>
        <dbReference type="Proteomes" id="UP001603857"/>
    </source>
</evidence>
<evidence type="ECO:0000313" key="3">
    <source>
        <dbReference type="EMBL" id="KAL2337268.1"/>
    </source>
</evidence>
<dbReference type="AlphaFoldDB" id="A0ABD1MN81"/>
<accession>A0ABD1MN81</accession>
<dbReference type="Proteomes" id="UP001603857">
    <property type="component" value="Unassembled WGS sequence"/>
</dbReference>
<name>A0ABD1MN81_9FABA</name>